<reference evidence="12 13" key="1">
    <citation type="submission" date="2024-02" db="EMBL/GenBank/DDBJ databases">
        <title>Bacteria isolated from the canopy kelp, Nereocystis luetkeana.</title>
        <authorList>
            <person name="Pfister C.A."/>
            <person name="Younker I.T."/>
            <person name="Light S.H."/>
        </authorList>
    </citation>
    <scope>NUCLEOTIDE SEQUENCE [LARGE SCALE GENOMIC DNA]</scope>
    <source>
        <strain evidence="12 13">TI.2.07</strain>
    </source>
</reference>
<evidence type="ECO:0000313" key="12">
    <source>
        <dbReference type="EMBL" id="MEL0658740.1"/>
    </source>
</evidence>
<dbReference type="PANTHER" id="PTHR35011">
    <property type="entry name" value="2,3-DIKETO-L-GULONATE TRAP TRANSPORTER SMALL PERMEASE PROTEIN YIAM"/>
    <property type="match status" value="1"/>
</dbReference>
<comment type="subunit">
    <text evidence="9">The complex comprises the extracytoplasmic solute receptor protein and the two transmembrane proteins.</text>
</comment>
<proteinExistence type="inferred from homology"/>
<evidence type="ECO:0000256" key="10">
    <source>
        <dbReference type="SAM" id="MobiDB-lite"/>
    </source>
</evidence>
<keyword evidence="13" id="KW-1185">Reference proteome</keyword>
<dbReference type="Pfam" id="PF04290">
    <property type="entry name" value="DctQ"/>
    <property type="match status" value="1"/>
</dbReference>
<evidence type="ECO:0000313" key="13">
    <source>
        <dbReference type="Proteomes" id="UP001366060"/>
    </source>
</evidence>
<keyword evidence="2 9" id="KW-0813">Transport</keyword>
<protein>
    <recommendedName>
        <fullName evidence="9">TRAP transporter small permease protein</fullName>
    </recommendedName>
</protein>
<keyword evidence="5 9" id="KW-0812">Transmembrane</keyword>
<comment type="similarity">
    <text evidence="8 9">Belongs to the TRAP transporter small permease family.</text>
</comment>
<evidence type="ECO:0000256" key="4">
    <source>
        <dbReference type="ARBA" id="ARBA00022519"/>
    </source>
</evidence>
<dbReference type="InterPro" id="IPR007387">
    <property type="entry name" value="TRAP_DctQ"/>
</dbReference>
<evidence type="ECO:0000259" key="11">
    <source>
        <dbReference type="Pfam" id="PF04290"/>
    </source>
</evidence>
<feature type="transmembrane region" description="Helical" evidence="9">
    <location>
        <begin position="155"/>
        <end position="179"/>
    </location>
</feature>
<feature type="compositionally biased region" description="Basic and acidic residues" evidence="10">
    <location>
        <begin position="220"/>
        <end position="247"/>
    </location>
</feature>
<evidence type="ECO:0000256" key="7">
    <source>
        <dbReference type="ARBA" id="ARBA00023136"/>
    </source>
</evidence>
<evidence type="ECO:0000256" key="8">
    <source>
        <dbReference type="ARBA" id="ARBA00038436"/>
    </source>
</evidence>
<feature type="transmembrane region" description="Helical" evidence="9">
    <location>
        <begin position="20"/>
        <end position="42"/>
    </location>
</feature>
<feature type="compositionally biased region" description="Basic and acidic residues" evidence="10">
    <location>
        <begin position="198"/>
        <end position="213"/>
    </location>
</feature>
<evidence type="ECO:0000256" key="6">
    <source>
        <dbReference type="ARBA" id="ARBA00022989"/>
    </source>
</evidence>
<comment type="function">
    <text evidence="9">Part of the tripartite ATP-independent periplasmic (TRAP) transport system.</text>
</comment>
<dbReference type="InterPro" id="IPR055348">
    <property type="entry name" value="DctQ"/>
</dbReference>
<evidence type="ECO:0000256" key="2">
    <source>
        <dbReference type="ARBA" id="ARBA00022448"/>
    </source>
</evidence>
<evidence type="ECO:0000256" key="5">
    <source>
        <dbReference type="ARBA" id="ARBA00022692"/>
    </source>
</evidence>
<feature type="domain" description="Tripartite ATP-independent periplasmic transporters DctQ component" evidence="11">
    <location>
        <begin position="28"/>
        <end position="178"/>
    </location>
</feature>
<gene>
    <name evidence="12" type="ORF">V6255_06245</name>
</gene>
<keyword evidence="6 9" id="KW-1133">Transmembrane helix</keyword>
<accession>A0ABU9HA21</accession>
<sequence length="247" mass="28731">MESGFFTRIGKITDYAEETLIAAFLGLMTLLTFANVVVRYVFNDNILWALELTVFMFAWMVLVGASYGVKKHFHIGVDVVINIAPKGLRKTFALVAVFFCLFFSVSLLIGSWNYWVPFITDRAWYETEDIPMPDILQFLSSWFNEGERYERLPRFIPYFALPLGMALMTFRFLQIAWLIMTNKLDRMIASHEAEEQLEEFHQEQGNNELKEIKQSFANKSYDHKNDGQSDSEQKNKAEQANVKKEDN</sequence>
<evidence type="ECO:0000256" key="1">
    <source>
        <dbReference type="ARBA" id="ARBA00004429"/>
    </source>
</evidence>
<dbReference type="RefSeq" id="WP_341627379.1">
    <property type="nucleotide sequence ID" value="NZ_JBAKBA010000010.1"/>
</dbReference>
<comment type="caution">
    <text evidence="12">The sequence shown here is derived from an EMBL/GenBank/DDBJ whole genome shotgun (WGS) entry which is preliminary data.</text>
</comment>
<keyword evidence="3" id="KW-1003">Cell membrane</keyword>
<organism evidence="12 13">
    <name type="scientific">Psychromonas arctica</name>
    <dbReference type="NCBI Taxonomy" id="168275"/>
    <lineage>
        <taxon>Bacteria</taxon>
        <taxon>Pseudomonadati</taxon>
        <taxon>Pseudomonadota</taxon>
        <taxon>Gammaproteobacteria</taxon>
        <taxon>Alteromonadales</taxon>
        <taxon>Psychromonadaceae</taxon>
        <taxon>Psychromonas</taxon>
    </lineage>
</organism>
<comment type="subcellular location">
    <subcellularLocation>
        <location evidence="1 9">Cell inner membrane</location>
        <topology evidence="1 9">Multi-pass membrane protein</topology>
    </subcellularLocation>
</comment>
<keyword evidence="4 9" id="KW-0997">Cell inner membrane</keyword>
<evidence type="ECO:0000256" key="9">
    <source>
        <dbReference type="RuleBase" id="RU369079"/>
    </source>
</evidence>
<evidence type="ECO:0000256" key="3">
    <source>
        <dbReference type="ARBA" id="ARBA00022475"/>
    </source>
</evidence>
<dbReference type="Proteomes" id="UP001366060">
    <property type="component" value="Unassembled WGS sequence"/>
</dbReference>
<feature type="region of interest" description="Disordered" evidence="10">
    <location>
        <begin position="198"/>
        <end position="247"/>
    </location>
</feature>
<keyword evidence="7 9" id="KW-0472">Membrane</keyword>
<dbReference type="PANTHER" id="PTHR35011:SF2">
    <property type="entry name" value="2,3-DIKETO-L-GULONATE TRAP TRANSPORTER SMALL PERMEASE PROTEIN YIAM"/>
    <property type="match status" value="1"/>
</dbReference>
<feature type="transmembrane region" description="Helical" evidence="9">
    <location>
        <begin position="91"/>
        <end position="115"/>
    </location>
</feature>
<feature type="transmembrane region" description="Helical" evidence="9">
    <location>
        <begin position="48"/>
        <end position="70"/>
    </location>
</feature>
<dbReference type="EMBL" id="JBAKBA010000010">
    <property type="protein sequence ID" value="MEL0658740.1"/>
    <property type="molecule type" value="Genomic_DNA"/>
</dbReference>
<name>A0ABU9HA21_9GAMM</name>